<dbReference type="OrthoDB" id="3217994at2"/>
<name>A0A1S1QBR8_9ACTN</name>
<dbReference type="Proteomes" id="UP000179769">
    <property type="component" value="Unassembled WGS sequence"/>
</dbReference>
<reference evidence="2" key="1">
    <citation type="submission" date="2016-07" db="EMBL/GenBank/DDBJ databases">
        <title>Frankia sp. NRRL B-16219 Genome sequencing.</title>
        <authorList>
            <person name="Ghodhbane-Gtari F."/>
            <person name="Swanson E."/>
            <person name="Gueddou A."/>
            <person name="Louati M."/>
            <person name="Nouioui I."/>
            <person name="Hezbri K."/>
            <person name="Abebe-Akele F."/>
            <person name="Simpson S."/>
            <person name="Morris K."/>
            <person name="Thomas K."/>
            <person name="Gtari M."/>
            <person name="Tisa L.S."/>
        </authorList>
    </citation>
    <scope>NUCLEOTIDE SEQUENCE [LARGE SCALE GENOMIC DNA]</scope>
    <source>
        <strain evidence="2">NRRL B-16219</strain>
    </source>
</reference>
<dbReference type="EMBL" id="MAXA01000169">
    <property type="protein sequence ID" value="OHV31077.1"/>
    <property type="molecule type" value="Genomic_DNA"/>
</dbReference>
<accession>A0A1S1QBR8</accession>
<dbReference type="AlphaFoldDB" id="A0A1S1QBR8"/>
<gene>
    <name evidence="1" type="ORF">BBK14_16240</name>
</gene>
<protein>
    <submittedName>
        <fullName evidence="1">Uncharacterized protein</fullName>
    </submittedName>
</protein>
<evidence type="ECO:0000313" key="2">
    <source>
        <dbReference type="Proteomes" id="UP000179769"/>
    </source>
</evidence>
<comment type="caution">
    <text evidence="1">The sequence shown here is derived from an EMBL/GenBank/DDBJ whole genome shotgun (WGS) entry which is preliminary data.</text>
</comment>
<organism evidence="1 2">
    <name type="scientific">Parafrankia soli</name>
    <dbReference type="NCBI Taxonomy" id="2599596"/>
    <lineage>
        <taxon>Bacteria</taxon>
        <taxon>Bacillati</taxon>
        <taxon>Actinomycetota</taxon>
        <taxon>Actinomycetes</taxon>
        <taxon>Frankiales</taxon>
        <taxon>Frankiaceae</taxon>
        <taxon>Parafrankia</taxon>
    </lineage>
</organism>
<evidence type="ECO:0000313" key="1">
    <source>
        <dbReference type="EMBL" id="OHV31077.1"/>
    </source>
</evidence>
<keyword evidence="2" id="KW-1185">Reference proteome</keyword>
<sequence length="108" mass="11467">MEPVIPAVDGALSSPLPIRIPLTTWPAGVRRLSGTGRGHVVRPLGGRAGAAEQTWIVVVLDAEGDPREAVPGFSSMEAADAYAEFDPDILRWRSVPSRPAIPDRKSGT</sequence>
<proteinExistence type="predicted"/>